<dbReference type="PROSITE" id="PS00438">
    <property type="entry name" value="CATALASE_2"/>
    <property type="match status" value="1"/>
</dbReference>
<keyword evidence="7" id="KW-0376">Hydrogen peroxide</keyword>
<dbReference type="GO" id="GO:0005739">
    <property type="term" value="C:mitochondrion"/>
    <property type="evidence" value="ECO:0007669"/>
    <property type="project" value="TreeGrafter"/>
</dbReference>
<dbReference type="InterPro" id="IPR024708">
    <property type="entry name" value="Catalase_AS"/>
</dbReference>
<dbReference type="GO" id="GO:0005777">
    <property type="term" value="C:peroxisome"/>
    <property type="evidence" value="ECO:0007669"/>
    <property type="project" value="TreeGrafter"/>
</dbReference>
<sequence length="176" mass="19661">MADSRDPASDQMKLWKEQRAAQKPDVLTTGGGNPIGDKLNVMTAGPRGPLLVQDVVFTDEMAHFDRERIPERVVHAKGAGAFGYFEVTHDITKYSKAKVLGEEERKRLCENIAGHLKDAQLFIQKKAVKNFSDVHPDYGARIQALLDKYNAEKPKNAIHTFMQHGSHLAAREKANL</sequence>
<evidence type="ECO:0000256" key="2">
    <source>
        <dbReference type="ARBA" id="ARBA00022559"/>
    </source>
</evidence>
<dbReference type="SUPFAM" id="SSF56634">
    <property type="entry name" value="Heme-dependent catalase-like"/>
    <property type="match status" value="2"/>
</dbReference>
<evidence type="ECO:0000256" key="6">
    <source>
        <dbReference type="ARBA" id="ARBA00023004"/>
    </source>
</evidence>
<keyword evidence="6" id="KW-0408">Iron</keyword>
<dbReference type="GO" id="GO:0020037">
    <property type="term" value="F:heme binding"/>
    <property type="evidence" value="ECO:0007669"/>
    <property type="project" value="InterPro"/>
</dbReference>
<dbReference type="Proteomes" id="UP000694391">
    <property type="component" value="Unplaced"/>
</dbReference>
<accession>A0A8C0JWY2</accession>
<evidence type="ECO:0000259" key="9">
    <source>
        <dbReference type="SMART" id="SM01060"/>
    </source>
</evidence>
<dbReference type="InterPro" id="IPR018028">
    <property type="entry name" value="Catalase"/>
</dbReference>
<keyword evidence="2" id="KW-0575">Peroxidase</keyword>
<proteinExistence type="inferred from homology"/>
<organism evidence="10 11">
    <name type="scientific">Canis lupus dingo</name>
    <name type="common">dingo</name>
    <dbReference type="NCBI Taxonomy" id="286419"/>
    <lineage>
        <taxon>Eukaryota</taxon>
        <taxon>Metazoa</taxon>
        <taxon>Chordata</taxon>
        <taxon>Craniata</taxon>
        <taxon>Vertebrata</taxon>
        <taxon>Euteleostomi</taxon>
        <taxon>Mammalia</taxon>
        <taxon>Eutheria</taxon>
        <taxon>Laurasiatheria</taxon>
        <taxon>Carnivora</taxon>
        <taxon>Caniformia</taxon>
        <taxon>Canidae</taxon>
        <taxon>Canis</taxon>
    </lineage>
</organism>
<reference evidence="10" key="2">
    <citation type="submission" date="2025-09" db="UniProtKB">
        <authorList>
            <consortium name="Ensembl"/>
        </authorList>
    </citation>
    <scope>IDENTIFICATION</scope>
</reference>
<evidence type="ECO:0000313" key="10">
    <source>
        <dbReference type="Ensembl" id="ENSCAFP00020006784.1"/>
    </source>
</evidence>
<evidence type="ECO:0000313" key="11">
    <source>
        <dbReference type="Proteomes" id="UP000694391"/>
    </source>
</evidence>
<protein>
    <submittedName>
        <fullName evidence="10">Catalase</fullName>
    </submittedName>
</protein>
<feature type="region of interest" description="Disordered" evidence="8">
    <location>
        <begin position="1"/>
        <end position="34"/>
    </location>
</feature>
<keyword evidence="11" id="KW-1185">Reference proteome</keyword>
<evidence type="ECO:0000256" key="5">
    <source>
        <dbReference type="ARBA" id="ARBA00023002"/>
    </source>
</evidence>
<dbReference type="AlphaFoldDB" id="A0A8C0JWY2"/>
<feature type="domain" description="Catalase core" evidence="9">
    <location>
        <begin position="28"/>
        <end position="176"/>
    </location>
</feature>
<evidence type="ECO:0000256" key="3">
    <source>
        <dbReference type="ARBA" id="ARBA00022617"/>
    </source>
</evidence>
<evidence type="ECO:0000256" key="8">
    <source>
        <dbReference type="SAM" id="MobiDB-lite"/>
    </source>
</evidence>
<dbReference type="Ensembl" id="ENSCAFT00020007849.1">
    <property type="protein sequence ID" value="ENSCAFP00020006784.1"/>
    <property type="gene ID" value="ENSCAFG00020005081.1"/>
</dbReference>
<keyword evidence="5" id="KW-0560">Oxidoreductase</keyword>
<dbReference type="GO" id="GO:0046872">
    <property type="term" value="F:metal ion binding"/>
    <property type="evidence" value="ECO:0007669"/>
    <property type="project" value="UniProtKB-KW"/>
</dbReference>
<gene>
    <name evidence="10" type="primary">CAT</name>
</gene>
<dbReference type="PANTHER" id="PTHR11465:SF9">
    <property type="entry name" value="CATALASE"/>
    <property type="match status" value="1"/>
</dbReference>
<dbReference type="GO" id="GO:0004096">
    <property type="term" value="F:catalase activity"/>
    <property type="evidence" value="ECO:0007669"/>
    <property type="project" value="UniProtKB-EC"/>
</dbReference>
<dbReference type="Gene3D" id="2.40.180.10">
    <property type="entry name" value="Catalase core domain"/>
    <property type="match status" value="2"/>
</dbReference>
<evidence type="ECO:0000256" key="4">
    <source>
        <dbReference type="ARBA" id="ARBA00022723"/>
    </source>
</evidence>
<dbReference type="InterPro" id="IPR020835">
    <property type="entry name" value="Catalase_sf"/>
</dbReference>
<dbReference type="InterPro" id="IPR011614">
    <property type="entry name" value="Catalase_core"/>
</dbReference>
<reference evidence="10" key="1">
    <citation type="submission" date="2025-08" db="UniProtKB">
        <authorList>
            <consortium name="Ensembl"/>
        </authorList>
    </citation>
    <scope>IDENTIFICATION</scope>
</reference>
<keyword evidence="3" id="KW-0349">Heme</keyword>
<dbReference type="PROSITE" id="PS51402">
    <property type="entry name" value="CATALASE_3"/>
    <property type="match status" value="1"/>
</dbReference>
<feature type="compositionally biased region" description="Basic and acidic residues" evidence="8">
    <location>
        <begin position="1"/>
        <end position="22"/>
    </location>
</feature>
<comment type="similarity">
    <text evidence="1">Belongs to the catalase family.</text>
</comment>
<evidence type="ECO:0000256" key="1">
    <source>
        <dbReference type="ARBA" id="ARBA00005329"/>
    </source>
</evidence>
<keyword evidence="4" id="KW-0479">Metal-binding</keyword>
<name>A0A8C0JWY2_CANLU</name>
<dbReference type="Pfam" id="PF00199">
    <property type="entry name" value="Catalase"/>
    <property type="match status" value="1"/>
</dbReference>
<dbReference type="SMART" id="SM01060">
    <property type="entry name" value="Catalase"/>
    <property type="match status" value="1"/>
</dbReference>
<dbReference type="GO" id="GO:0042744">
    <property type="term" value="P:hydrogen peroxide catabolic process"/>
    <property type="evidence" value="ECO:0007669"/>
    <property type="project" value="UniProtKB-KW"/>
</dbReference>
<dbReference type="PANTHER" id="PTHR11465">
    <property type="entry name" value="CATALASE"/>
    <property type="match status" value="1"/>
</dbReference>
<dbReference type="GeneTree" id="ENSGT00390000018100"/>
<evidence type="ECO:0000256" key="7">
    <source>
        <dbReference type="ARBA" id="ARBA00023324"/>
    </source>
</evidence>
<dbReference type="GO" id="GO:0042542">
    <property type="term" value="P:response to hydrogen peroxide"/>
    <property type="evidence" value="ECO:0007669"/>
    <property type="project" value="TreeGrafter"/>
</dbReference>